<dbReference type="GO" id="GO:0000105">
    <property type="term" value="P:L-histidine biosynthetic process"/>
    <property type="evidence" value="ECO:0007669"/>
    <property type="project" value="UniProtKB-UniRule"/>
</dbReference>
<dbReference type="Pfam" id="PF00155">
    <property type="entry name" value="Aminotran_1_2"/>
    <property type="match status" value="1"/>
</dbReference>
<name>A0A1I3WMN5_9GAMM</name>
<accession>A0A1I3WMN5</accession>
<dbReference type="SUPFAM" id="SSF53383">
    <property type="entry name" value="PLP-dependent transferases"/>
    <property type="match status" value="1"/>
</dbReference>
<dbReference type="OrthoDB" id="9813612at2"/>
<keyword evidence="6 9" id="KW-0808">Transferase</keyword>
<dbReference type="UniPathway" id="UPA00031">
    <property type="reaction ID" value="UER00012"/>
</dbReference>
<dbReference type="Gene3D" id="3.90.1150.10">
    <property type="entry name" value="Aspartate Aminotransferase, domain 1"/>
    <property type="match status" value="1"/>
</dbReference>
<evidence type="ECO:0000256" key="4">
    <source>
        <dbReference type="ARBA" id="ARBA00011738"/>
    </source>
</evidence>
<comment type="pathway">
    <text evidence="2 9">Amino-acid biosynthesis; L-histidine biosynthesis; L-histidine from 5-phospho-alpha-D-ribose 1-diphosphate: step 7/9.</text>
</comment>
<dbReference type="Proteomes" id="UP000199445">
    <property type="component" value="Unassembled WGS sequence"/>
</dbReference>
<dbReference type="GO" id="GO:0004400">
    <property type="term" value="F:histidinol-phosphate transaminase activity"/>
    <property type="evidence" value="ECO:0007669"/>
    <property type="project" value="UniProtKB-UniRule"/>
</dbReference>
<dbReference type="InterPro" id="IPR015421">
    <property type="entry name" value="PyrdxlP-dep_Trfase_major"/>
</dbReference>
<dbReference type="InterPro" id="IPR004839">
    <property type="entry name" value="Aminotransferase_I/II_large"/>
</dbReference>
<evidence type="ECO:0000256" key="5">
    <source>
        <dbReference type="ARBA" id="ARBA00022576"/>
    </source>
</evidence>
<gene>
    <name evidence="9" type="primary">hisC</name>
    <name evidence="11" type="ORF">SAMN05216429_11028</name>
</gene>
<comment type="cofactor">
    <cofactor evidence="1 9">
        <name>pyridoxal 5'-phosphate</name>
        <dbReference type="ChEBI" id="CHEBI:597326"/>
    </cofactor>
</comment>
<evidence type="ECO:0000256" key="6">
    <source>
        <dbReference type="ARBA" id="ARBA00022679"/>
    </source>
</evidence>
<evidence type="ECO:0000313" key="12">
    <source>
        <dbReference type="Proteomes" id="UP000199445"/>
    </source>
</evidence>
<evidence type="ECO:0000256" key="2">
    <source>
        <dbReference type="ARBA" id="ARBA00005011"/>
    </source>
</evidence>
<evidence type="ECO:0000256" key="7">
    <source>
        <dbReference type="ARBA" id="ARBA00022898"/>
    </source>
</evidence>
<dbReference type="PANTHER" id="PTHR43643:SF3">
    <property type="entry name" value="HISTIDINOL-PHOSPHATE AMINOTRANSFERASE"/>
    <property type="match status" value="1"/>
</dbReference>
<dbReference type="GO" id="GO:0030170">
    <property type="term" value="F:pyridoxal phosphate binding"/>
    <property type="evidence" value="ECO:0007669"/>
    <property type="project" value="InterPro"/>
</dbReference>
<keyword evidence="12" id="KW-1185">Reference proteome</keyword>
<evidence type="ECO:0000313" key="11">
    <source>
        <dbReference type="EMBL" id="SFK08403.1"/>
    </source>
</evidence>
<proteinExistence type="inferred from homology"/>
<comment type="catalytic activity">
    <reaction evidence="8 9">
        <text>L-histidinol phosphate + 2-oxoglutarate = 3-(imidazol-4-yl)-2-oxopropyl phosphate + L-glutamate</text>
        <dbReference type="Rhea" id="RHEA:23744"/>
        <dbReference type="ChEBI" id="CHEBI:16810"/>
        <dbReference type="ChEBI" id="CHEBI:29985"/>
        <dbReference type="ChEBI" id="CHEBI:57766"/>
        <dbReference type="ChEBI" id="CHEBI:57980"/>
        <dbReference type="EC" id="2.6.1.9"/>
    </reaction>
</comment>
<reference evidence="11 12" key="1">
    <citation type="submission" date="2016-10" db="EMBL/GenBank/DDBJ databases">
        <authorList>
            <person name="de Groot N.N."/>
        </authorList>
    </citation>
    <scope>NUCLEOTIDE SEQUENCE [LARGE SCALE GENOMIC DNA]</scope>
    <source>
        <strain evidence="11 12">IBRC-M 10445</strain>
    </source>
</reference>
<comment type="subunit">
    <text evidence="4 9">Homodimer.</text>
</comment>
<protein>
    <recommendedName>
        <fullName evidence="9">Histidinol-phosphate aminotransferase</fullName>
        <ecNumber evidence="9">2.6.1.9</ecNumber>
    </recommendedName>
    <alternativeName>
        <fullName evidence="9">Imidazole acetol-phosphate transaminase</fullName>
    </alternativeName>
</protein>
<evidence type="ECO:0000256" key="3">
    <source>
        <dbReference type="ARBA" id="ARBA00007970"/>
    </source>
</evidence>
<dbReference type="CDD" id="cd00609">
    <property type="entry name" value="AAT_like"/>
    <property type="match status" value="1"/>
</dbReference>
<dbReference type="AlphaFoldDB" id="A0A1I3WMN5"/>
<dbReference type="InterPro" id="IPR015424">
    <property type="entry name" value="PyrdxlP-dep_Trfase"/>
</dbReference>
<evidence type="ECO:0000256" key="8">
    <source>
        <dbReference type="ARBA" id="ARBA00047481"/>
    </source>
</evidence>
<feature type="domain" description="Aminotransferase class I/classII large" evidence="10">
    <location>
        <begin position="38"/>
        <end position="362"/>
    </location>
</feature>
<dbReference type="EMBL" id="FOSC01000010">
    <property type="protein sequence ID" value="SFK08403.1"/>
    <property type="molecule type" value="Genomic_DNA"/>
</dbReference>
<feature type="modified residue" description="N6-(pyridoxal phosphate)lysine" evidence="9">
    <location>
        <position position="230"/>
    </location>
</feature>
<dbReference type="InterPro" id="IPR005861">
    <property type="entry name" value="HisP_aminotrans"/>
</dbReference>
<dbReference type="PROSITE" id="PS00599">
    <property type="entry name" value="AA_TRANSFER_CLASS_2"/>
    <property type="match status" value="1"/>
</dbReference>
<dbReference type="InterPro" id="IPR050106">
    <property type="entry name" value="HistidinolP_aminotransfase"/>
</dbReference>
<dbReference type="NCBIfam" id="TIGR01141">
    <property type="entry name" value="hisC"/>
    <property type="match status" value="1"/>
</dbReference>
<evidence type="ECO:0000256" key="9">
    <source>
        <dbReference type="HAMAP-Rule" id="MF_01023"/>
    </source>
</evidence>
<dbReference type="InterPro" id="IPR001917">
    <property type="entry name" value="Aminotrans_II_pyridoxalP_BS"/>
</dbReference>
<evidence type="ECO:0000256" key="1">
    <source>
        <dbReference type="ARBA" id="ARBA00001933"/>
    </source>
</evidence>
<evidence type="ECO:0000259" key="10">
    <source>
        <dbReference type="Pfam" id="PF00155"/>
    </source>
</evidence>
<dbReference type="InterPro" id="IPR015422">
    <property type="entry name" value="PyrdxlP-dep_Trfase_small"/>
</dbReference>
<dbReference type="HAMAP" id="MF_01023">
    <property type="entry name" value="HisC_aminotrans_2"/>
    <property type="match status" value="1"/>
</dbReference>
<dbReference type="EC" id="2.6.1.9" evidence="9"/>
<keyword evidence="7 9" id="KW-0663">Pyridoxal phosphate</keyword>
<keyword evidence="9" id="KW-0028">Amino-acid biosynthesis</keyword>
<sequence>MAVDYQSLAVKGVQALSPYQPGKPIDELARELGLDPAEIIKLASNENPLGPSEKALAAAKKALESICLYPDGNGFDLKQALAKRFGVGMDQLTLGNGSNDVLEVIARCFADANSEIIYSQYAFAVYPLATLAIGAKGVEVPAKDWGHDLDAMAEAVTDRTKLIFVANPNNPTGTVHTADAIEAFLDRIPERVLVVLDEAYCEYLTGDEYPDGIKLLERYPNLITCRTFSKAWGLAGLRVGYAVSSPAIADILNRVRQPFNVDSPALAAATAVLEDEDYLRRSREVNAAGLKQLCDGFDNMGLSYIPSAGNFVAVEVGPQAQSVYHSLLEHGVIVRPIAGYGMPEHLRVSVGLAKENEHFLDVLAEALSSGGEEG</sequence>
<dbReference type="PANTHER" id="PTHR43643">
    <property type="entry name" value="HISTIDINOL-PHOSPHATE AMINOTRANSFERASE 2"/>
    <property type="match status" value="1"/>
</dbReference>
<organism evidence="11 12">
    <name type="scientific">Marinobacter persicus</name>
    <dbReference type="NCBI Taxonomy" id="930118"/>
    <lineage>
        <taxon>Bacteria</taxon>
        <taxon>Pseudomonadati</taxon>
        <taxon>Pseudomonadota</taxon>
        <taxon>Gammaproteobacteria</taxon>
        <taxon>Pseudomonadales</taxon>
        <taxon>Marinobacteraceae</taxon>
        <taxon>Marinobacter</taxon>
    </lineage>
</organism>
<dbReference type="Gene3D" id="3.40.640.10">
    <property type="entry name" value="Type I PLP-dependent aspartate aminotransferase-like (Major domain)"/>
    <property type="match status" value="1"/>
</dbReference>
<keyword evidence="9" id="KW-0368">Histidine biosynthesis</keyword>
<dbReference type="RefSeq" id="WP_091705712.1">
    <property type="nucleotide sequence ID" value="NZ_BMYN01000006.1"/>
</dbReference>
<keyword evidence="5 9" id="KW-0032">Aminotransferase</keyword>
<comment type="similarity">
    <text evidence="3 9">Belongs to the class-II pyridoxal-phosphate-dependent aminotransferase family. Histidinol-phosphate aminotransferase subfamily.</text>
</comment>